<proteinExistence type="predicted"/>
<reference evidence="3" key="2">
    <citation type="submission" date="2015-01" db="EMBL/GenBank/DDBJ databases">
        <title>Evolutionary Origins and Diversification of the Mycorrhizal Mutualists.</title>
        <authorList>
            <consortium name="DOE Joint Genome Institute"/>
            <consortium name="Mycorrhizal Genomics Consortium"/>
            <person name="Kohler A."/>
            <person name="Kuo A."/>
            <person name="Nagy L.G."/>
            <person name="Floudas D."/>
            <person name="Copeland A."/>
            <person name="Barry K.W."/>
            <person name="Cichocki N."/>
            <person name="Veneault-Fourrey C."/>
            <person name="LaButti K."/>
            <person name="Lindquist E.A."/>
            <person name="Lipzen A."/>
            <person name="Lundell T."/>
            <person name="Morin E."/>
            <person name="Murat C."/>
            <person name="Riley R."/>
            <person name="Ohm R."/>
            <person name="Sun H."/>
            <person name="Tunlid A."/>
            <person name="Henrissat B."/>
            <person name="Grigoriev I.V."/>
            <person name="Hibbett D.S."/>
            <person name="Martin F."/>
        </authorList>
    </citation>
    <scope>NUCLEOTIDE SEQUENCE [LARGE SCALE GENOMIC DNA]</scope>
    <source>
        <strain evidence="3">441</strain>
    </source>
</reference>
<dbReference type="EMBL" id="KN833758">
    <property type="protein sequence ID" value="KIK20936.1"/>
    <property type="molecule type" value="Genomic_DNA"/>
</dbReference>
<gene>
    <name evidence="2" type="ORF">PISMIDRAFT_12682</name>
</gene>
<dbReference type="AlphaFoldDB" id="A0A0C9YVY3"/>
<evidence type="ECO:0000313" key="3">
    <source>
        <dbReference type="Proteomes" id="UP000054018"/>
    </source>
</evidence>
<dbReference type="HOGENOM" id="CLU_113826_0_0_1"/>
<dbReference type="OrthoDB" id="2608786at2759"/>
<evidence type="ECO:0000256" key="1">
    <source>
        <dbReference type="SAM" id="MobiDB-lite"/>
    </source>
</evidence>
<protein>
    <submittedName>
        <fullName evidence="2">Uncharacterized protein</fullName>
    </submittedName>
</protein>
<reference evidence="2 3" key="1">
    <citation type="submission" date="2014-04" db="EMBL/GenBank/DDBJ databases">
        <authorList>
            <consortium name="DOE Joint Genome Institute"/>
            <person name="Kuo A."/>
            <person name="Kohler A."/>
            <person name="Costa M.D."/>
            <person name="Nagy L.G."/>
            <person name="Floudas D."/>
            <person name="Copeland A."/>
            <person name="Barry K.W."/>
            <person name="Cichocki N."/>
            <person name="Veneault-Fourrey C."/>
            <person name="LaButti K."/>
            <person name="Lindquist E.A."/>
            <person name="Lipzen A."/>
            <person name="Lundell T."/>
            <person name="Morin E."/>
            <person name="Murat C."/>
            <person name="Sun H."/>
            <person name="Tunlid A."/>
            <person name="Henrissat B."/>
            <person name="Grigoriev I.V."/>
            <person name="Hibbett D.S."/>
            <person name="Martin F."/>
            <person name="Nordberg H.P."/>
            <person name="Cantor M.N."/>
            <person name="Hua S.X."/>
        </authorList>
    </citation>
    <scope>NUCLEOTIDE SEQUENCE [LARGE SCALE GENOMIC DNA]</scope>
    <source>
        <strain evidence="2 3">441</strain>
    </source>
</reference>
<accession>A0A0C9YVY3</accession>
<keyword evidence="3" id="KW-1185">Reference proteome</keyword>
<feature type="region of interest" description="Disordered" evidence="1">
    <location>
        <begin position="1"/>
        <end position="28"/>
    </location>
</feature>
<evidence type="ECO:0000313" key="2">
    <source>
        <dbReference type="EMBL" id="KIK20936.1"/>
    </source>
</evidence>
<sequence length="210" mass="22778">MSRSLLTNPLVENENSRADQAMSPSESGMLVRSGDLSVRVASDGPKFASVPETPIVNSTMNPPSPVQLIISSDAVLPRGTPSAIGALRLHRSAVYQPYSTPFRNLSINLVSPKTTYMSTEGADGEGDDIDLEREEANFVLEAARAQHNVCILEQQLAAVKVEKTVALGNLCRFRAQEAEHKLEDANIDVGCICHDICKSGVTLHNSHKRR</sequence>
<name>A0A0C9YVY3_9AGAM</name>
<dbReference type="Proteomes" id="UP000054018">
    <property type="component" value="Unassembled WGS sequence"/>
</dbReference>
<organism evidence="2 3">
    <name type="scientific">Pisolithus microcarpus 441</name>
    <dbReference type="NCBI Taxonomy" id="765257"/>
    <lineage>
        <taxon>Eukaryota</taxon>
        <taxon>Fungi</taxon>
        <taxon>Dikarya</taxon>
        <taxon>Basidiomycota</taxon>
        <taxon>Agaricomycotina</taxon>
        <taxon>Agaricomycetes</taxon>
        <taxon>Agaricomycetidae</taxon>
        <taxon>Boletales</taxon>
        <taxon>Sclerodermatineae</taxon>
        <taxon>Pisolithaceae</taxon>
        <taxon>Pisolithus</taxon>
    </lineage>
</organism>